<dbReference type="Proteomes" id="UP001150569">
    <property type="component" value="Unassembled WGS sequence"/>
</dbReference>
<dbReference type="Pfam" id="PF25603">
    <property type="entry name" value="SPT23_MGA2_DBD"/>
    <property type="match status" value="1"/>
</dbReference>
<evidence type="ECO:0000313" key="7">
    <source>
        <dbReference type="Proteomes" id="UP001150569"/>
    </source>
</evidence>
<protein>
    <submittedName>
        <fullName evidence="6">SPT3 Dosage dependent suppressor of Ty-induced promoter mutations-like protein</fullName>
    </submittedName>
</protein>
<dbReference type="Gene3D" id="1.25.40.20">
    <property type="entry name" value="Ankyrin repeat-containing domain"/>
    <property type="match status" value="1"/>
</dbReference>
<dbReference type="SUPFAM" id="SSF48403">
    <property type="entry name" value="Ankyrin repeat"/>
    <property type="match status" value="1"/>
</dbReference>
<dbReference type="PANTHER" id="PTHR24198:SF165">
    <property type="entry name" value="ANKYRIN REPEAT-CONTAINING PROTEIN-RELATED"/>
    <property type="match status" value="1"/>
</dbReference>
<dbReference type="SMART" id="SM00429">
    <property type="entry name" value="IPT"/>
    <property type="match status" value="1"/>
</dbReference>
<evidence type="ECO:0000256" key="4">
    <source>
        <dbReference type="SAM" id="MobiDB-lite"/>
    </source>
</evidence>
<name>A0A9W7ZMV8_9FUNG</name>
<dbReference type="InterPro" id="IPR013783">
    <property type="entry name" value="Ig-like_fold"/>
</dbReference>
<evidence type="ECO:0000256" key="1">
    <source>
        <dbReference type="ARBA" id="ARBA00022737"/>
    </source>
</evidence>
<comment type="caution">
    <text evidence="6">The sequence shown here is derived from an EMBL/GenBank/DDBJ whole genome shotgun (WGS) entry which is preliminary data.</text>
</comment>
<dbReference type="SMART" id="SM00248">
    <property type="entry name" value="ANK"/>
    <property type="match status" value="2"/>
</dbReference>
<evidence type="ECO:0000259" key="5">
    <source>
        <dbReference type="SMART" id="SM00429"/>
    </source>
</evidence>
<dbReference type="PROSITE" id="PS50088">
    <property type="entry name" value="ANK_REPEAT"/>
    <property type="match status" value="2"/>
</dbReference>
<dbReference type="EMBL" id="JANBPT010001350">
    <property type="protein sequence ID" value="KAJ1908659.1"/>
    <property type="molecule type" value="Genomic_DNA"/>
</dbReference>
<sequence length="899" mass="97099">QLPAILVQEIVNKSMRIEVHGIAQHGAKSRVETQIRLGLQLLDSQGEAVTYWPHLRLPEHAVVKDRNRNRQGQIIESPPTPPRHQVLTMEATVICASNPTKKVEVCLGCIRREYKRAQRRKENRHRAFTSNSTTPAQSRPGSPTGDHSHTMETDWDEDRIALERNRTIIFNCVDLVDFHKGEVYLPARITCYCRHHAEKVGFCIYLTAKDHLGNIVATGISPPIMITDDHKSTKFKSDRKRPKAEYDLEGRLPHKHAEPTNLGHDASRVTRRSTVNSPATLQPLRDHTSAAAAAAAAHLPGSLLALSGYPSLATTPLGGNTPLPSPLLAAQLSPPTTPHFPPNFLALSSPGFPPSGSPPYHMAGLMPPPPPPHSDRLGHPYAGIALTSFSPFVSSGQDAFLGAAHTSPVPDFSLLNDGPVAITQVLHSSQSTSPQSTVFGQPFSPPRDPTVPRIDRMVPAEGPVSGGPEVTLLGTGFHENLQVLFGSAPAKITHFWSSTTMVCVLPPSAVSGPVLVSFADAPGPPTPVTPEFGVEVKDPPAVFNYVDDSERQLMELALQVVGIKMTGQVEDPRQVAMRIMANENGSGLPRRGGLAGSNSGGSHHPTSTDINGPVEQVVKFFHTSPQHLRLWQSMHGAVQTRNLVTLEEAVLAVLTILPTVHAPLDEQVLTVLHERTNLTLLHVAALLGMARLCQFLLSHGPSVDLQDDNGMTALHFAAWAGHADVARLLLEAGASHTRVTCQTKRPIDLASARGLNDVVLLLEQREDYMNFLCDGEDDVGGLSTGLDMDLLAHDADVSDTDARTIDSSCTSLDIPLATPASLSSSATSLKTLSDATPLFAFASRVLEKIHWDQGIRQQRLATGRPFGKGKGRPLTLHYPFNQPGDSDATCFEGSRPAHS</sequence>
<feature type="region of interest" description="Disordered" evidence="4">
    <location>
        <begin position="254"/>
        <end position="280"/>
    </location>
</feature>
<feature type="compositionally biased region" description="Basic residues" evidence="4">
    <location>
        <begin position="118"/>
        <end position="127"/>
    </location>
</feature>
<dbReference type="OrthoDB" id="71307at2759"/>
<keyword evidence="7" id="KW-1185">Reference proteome</keyword>
<accession>A0A9W7ZMV8</accession>
<feature type="compositionally biased region" description="Polar residues" evidence="4">
    <location>
        <begin position="600"/>
        <end position="609"/>
    </location>
</feature>
<dbReference type="InterPro" id="IPR014756">
    <property type="entry name" value="Ig_E-set"/>
</dbReference>
<feature type="repeat" description="ANK" evidence="3">
    <location>
        <begin position="709"/>
        <end position="735"/>
    </location>
</feature>
<keyword evidence="1" id="KW-0677">Repeat</keyword>
<dbReference type="CDD" id="cd00102">
    <property type="entry name" value="IPT"/>
    <property type="match status" value="1"/>
</dbReference>
<dbReference type="Gene3D" id="2.60.40.10">
    <property type="entry name" value="Immunoglobulins"/>
    <property type="match status" value="1"/>
</dbReference>
<feature type="non-terminal residue" evidence="6">
    <location>
        <position position="899"/>
    </location>
</feature>
<evidence type="ECO:0000313" key="6">
    <source>
        <dbReference type="EMBL" id="KAJ1908659.1"/>
    </source>
</evidence>
<dbReference type="InterPro" id="IPR057962">
    <property type="entry name" value="SPT23_MGA2_DBD"/>
</dbReference>
<dbReference type="PANTHER" id="PTHR24198">
    <property type="entry name" value="ANKYRIN REPEAT AND PROTEIN KINASE DOMAIN-CONTAINING PROTEIN"/>
    <property type="match status" value="1"/>
</dbReference>
<feature type="region of interest" description="Disordered" evidence="4">
    <location>
        <begin position="118"/>
        <end position="153"/>
    </location>
</feature>
<feature type="repeat" description="ANK" evidence="3">
    <location>
        <begin position="676"/>
        <end position="708"/>
    </location>
</feature>
<dbReference type="SUPFAM" id="SSF81296">
    <property type="entry name" value="E set domains"/>
    <property type="match status" value="1"/>
</dbReference>
<keyword evidence="2 3" id="KW-0040">ANK repeat</keyword>
<dbReference type="AlphaFoldDB" id="A0A9W7ZMV8"/>
<organism evidence="6 7">
    <name type="scientific">Tieghemiomyces parasiticus</name>
    <dbReference type="NCBI Taxonomy" id="78921"/>
    <lineage>
        <taxon>Eukaryota</taxon>
        <taxon>Fungi</taxon>
        <taxon>Fungi incertae sedis</taxon>
        <taxon>Zoopagomycota</taxon>
        <taxon>Kickxellomycotina</taxon>
        <taxon>Dimargaritomycetes</taxon>
        <taxon>Dimargaritales</taxon>
        <taxon>Dimargaritaceae</taxon>
        <taxon>Tieghemiomyces</taxon>
    </lineage>
</organism>
<evidence type="ECO:0000256" key="2">
    <source>
        <dbReference type="ARBA" id="ARBA00023043"/>
    </source>
</evidence>
<dbReference type="PROSITE" id="PS50297">
    <property type="entry name" value="ANK_REP_REGION"/>
    <property type="match status" value="2"/>
</dbReference>
<dbReference type="InterPro" id="IPR002110">
    <property type="entry name" value="Ankyrin_rpt"/>
</dbReference>
<proteinExistence type="predicted"/>
<dbReference type="InterPro" id="IPR002909">
    <property type="entry name" value="IPT_dom"/>
</dbReference>
<dbReference type="Pfam" id="PF01833">
    <property type="entry name" value="TIG"/>
    <property type="match status" value="1"/>
</dbReference>
<feature type="domain" description="IPT/TIG" evidence="5">
    <location>
        <begin position="451"/>
        <end position="528"/>
    </location>
</feature>
<dbReference type="InterPro" id="IPR036770">
    <property type="entry name" value="Ankyrin_rpt-contain_sf"/>
</dbReference>
<gene>
    <name evidence="6" type="primary">SPT23_2</name>
    <name evidence="6" type="ORF">IWQ60_011596</name>
</gene>
<feature type="region of interest" description="Disordered" evidence="4">
    <location>
        <begin position="584"/>
        <end position="609"/>
    </location>
</feature>
<dbReference type="Pfam" id="PF12796">
    <property type="entry name" value="Ank_2"/>
    <property type="match status" value="1"/>
</dbReference>
<reference evidence="6" key="1">
    <citation type="submission" date="2022-07" db="EMBL/GenBank/DDBJ databases">
        <title>Phylogenomic reconstructions and comparative analyses of Kickxellomycotina fungi.</title>
        <authorList>
            <person name="Reynolds N.K."/>
            <person name="Stajich J.E."/>
            <person name="Barry K."/>
            <person name="Grigoriev I.V."/>
            <person name="Crous P."/>
            <person name="Smith M.E."/>
        </authorList>
    </citation>
    <scope>NUCLEOTIDE SEQUENCE</scope>
    <source>
        <strain evidence="6">RSA 861</strain>
    </source>
</reference>
<evidence type="ECO:0000256" key="3">
    <source>
        <dbReference type="PROSITE-ProRule" id="PRU00023"/>
    </source>
</evidence>
<feature type="region of interest" description="Disordered" evidence="4">
    <location>
        <begin position="860"/>
        <end position="899"/>
    </location>
</feature>
<feature type="compositionally biased region" description="Polar residues" evidence="4">
    <location>
        <begin position="128"/>
        <end position="141"/>
    </location>
</feature>